<dbReference type="InterPro" id="IPR027417">
    <property type="entry name" value="P-loop_NTPase"/>
</dbReference>
<reference evidence="15" key="1">
    <citation type="journal article" date="2019" name="Int. J. Syst. Evol. Microbiol.">
        <title>The Global Catalogue of Microorganisms (GCM) 10K type strain sequencing project: providing services to taxonomists for standard genome sequencing and annotation.</title>
        <authorList>
            <consortium name="The Broad Institute Genomics Platform"/>
            <consortium name="The Broad Institute Genome Sequencing Center for Infectious Disease"/>
            <person name="Wu L."/>
            <person name="Ma J."/>
        </authorList>
    </citation>
    <scope>NUCLEOTIDE SEQUENCE [LARGE SCALE GENOMIC DNA]</scope>
    <source>
        <strain evidence="15">JCM 17106</strain>
    </source>
</reference>
<keyword evidence="7 10" id="KW-0067">ATP-binding</keyword>
<dbReference type="SUPFAM" id="SSF52540">
    <property type="entry name" value="P-loop containing nucleoside triphosphate hydrolases"/>
    <property type="match status" value="2"/>
</dbReference>
<evidence type="ECO:0000256" key="5">
    <source>
        <dbReference type="ARBA" id="ARBA00022694"/>
    </source>
</evidence>
<evidence type="ECO:0000256" key="2">
    <source>
        <dbReference type="ARBA" id="ARBA00003213"/>
    </source>
</evidence>
<comment type="function">
    <text evidence="2 10 12">Catalyzes the transfer of a dimethylallyl group onto the adenine at position 37 in tRNAs that read codons beginning with uridine, leading to the formation of N6-(dimethylallyl)adenosine (i(6)A).</text>
</comment>
<dbReference type="Proteomes" id="UP001500459">
    <property type="component" value="Unassembled WGS sequence"/>
</dbReference>
<keyword evidence="4 10" id="KW-0808">Transferase</keyword>
<organism evidence="14 15">
    <name type="scientific">Aquimarina addita</name>
    <dbReference type="NCBI Taxonomy" id="870485"/>
    <lineage>
        <taxon>Bacteria</taxon>
        <taxon>Pseudomonadati</taxon>
        <taxon>Bacteroidota</taxon>
        <taxon>Flavobacteriia</taxon>
        <taxon>Flavobacteriales</taxon>
        <taxon>Flavobacteriaceae</taxon>
        <taxon>Aquimarina</taxon>
    </lineage>
</organism>
<evidence type="ECO:0000256" key="11">
    <source>
        <dbReference type="RuleBase" id="RU003783"/>
    </source>
</evidence>
<comment type="cofactor">
    <cofactor evidence="1 10">
        <name>Mg(2+)</name>
        <dbReference type="ChEBI" id="CHEBI:18420"/>
    </cofactor>
</comment>
<dbReference type="Gene3D" id="3.40.50.300">
    <property type="entry name" value="P-loop containing nucleotide triphosphate hydrolases"/>
    <property type="match status" value="1"/>
</dbReference>
<evidence type="ECO:0000256" key="13">
    <source>
        <dbReference type="RuleBase" id="RU003785"/>
    </source>
</evidence>
<accession>A0ABP6UT64</accession>
<dbReference type="InterPro" id="IPR039657">
    <property type="entry name" value="Dimethylallyltransferase"/>
</dbReference>
<dbReference type="EC" id="2.5.1.75" evidence="10"/>
<evidence type="ECO:0000256" key="3">
    <source>
        <dbReference type="ARBA" id="ARBA00005842"/>
    </source>
</evidence>
<keyword evidence="8 10" id="KW-0460">Magnesium</keyword>
<dbReference type="PANTHER" id="PTHR11088:SF60">
    <property type="entry name" value="TRNA DIMETHYLALLYLTRANSFERASE"/>
    <property type="match status" value="1"/>
</dbReference>
<keyword evidence="5 10" id="KW-0819">tRNA processing</keyword>
<proteinExistence type="inferred from homology"/>
<evidence type="ECO:0000256" key="6">
    <source>
        <dbReference type="ARBA" id="ARBA00022741"/>
    </source>
</evidence>
<evidence type="ECO:0000256" key="12">
    <source>
        <dbReference type="RuleBase" id="RU003784"/>
    </source>
</evidence>
<evidence type="ECO:0000256" key="4">
    <source>
        <dbReference type="ARBA" id="ARBA00022679"/>
    </source>
</evidence>
<keyword evidence="6 10" id="KW-0547">Nucleotide-binding</keyword>
<evidence type="ECO:0000256" key="1">
    <source>
        <dbReference type="ARBA" id="ARBA00001946"/>
    </source>
</evidence>
<comment type="caution">
    <text evidence="10">Lacks conserved residue(s) required for the propagation of feature annotation.</text>
</comment>
<dbReference type="Pfam" id="PF01715">
    <property type="entry name" value="IPPT"/>
    <property type="match status" value="1"/>
</dbReference>
<evidence type="ECO:0000256" key="8">
    <source>
        <dbReference type="ARBA" id="ARBA00022842"/>
    </source>
</evidence>
<sequence>MTKNLIVITGPTAIGKTALSIQLANHFNCEIVSADSRQFYKEMRIGTAVPTPEELAMAPHQFIQNKSIIDTYTVGAYEKDALQKIEELFIDHNYVILVGGSGLYVDAVTRGLDNFPTVDPKVRLQLKETYQTEGIEPLQQQLKILDPIYYNKVDLQNTHRVMRALEVCISSGHMYSSFLNKPLKKRPFNTIKIGIKAERQIIYDRINQRVDLMMDEGLLDEVKSLTPHKNLNALNTVGYKELFAYLNNKWDLNTAISEIKKNTRRFAKRQLTWFKKDLEIQWFDYQDPLEKITRYIEKKVSKNM</sequence>
<keyword evidence="15" id="KW-1185">Reference proteome</keyword>
<dbReference type="HAMAP" id="MF_00185">
    <property type="entry name" value="IPP_trans"/>
    <property type="match status" value="1"/>
</dbReference>
<comment type="similarity">
    <text evidence="3 10 13">Belongs to the IPP transferase family.</text>
</comment>
<feature type="binding site" evidence="10">
    <location>
        <begin position="10"/>
        <end position="17"/>
    </location>
    <ligand>
        <name>ATP</name>
        <dbReference type="ChEBI" id="CHEBI:30616"/>
    </ligand>
</feature>
<evidence type="ECO:0000313" key="14">
    <source>
        <dbReference type="EMBL" id="GAA3516185.1"/>
    </source>
</evidence>
<dbReference type="InterPro" id="IPR018022">
    <property type="entry name" value="IPT"/>
</dbReference>
<dbReference type="PANTHER" id="PTHR11088">
    <property type="entry name" value="TRNA DIMETHYLALLYLTRANSFERASE"/>
    <property type="match status" value="1"/>
</dbReference>
<dbReference type="NCBIfam" id="TIGR00174">
    <property type="entry name" value="miaA"/>
    <property type="match status" value="1"/>
</dbReference>
<comment type="subunit">
    <text evidence="10">Monomer.</text>
</comment>
<name>A0ABP6UT64_9FLAO</name>
<evidence type="ECO:0000256" key="10">
    <source>
        <dbReference type="HAMAP-Rule" id="MF_00185"/>
    </source>
</evidence>
<comment type="caution">
    <text evidence="14">The sequence shown here is derived from an EMBL/GenBank/DDBJ whole genome shotgun (WGS) entry which is preliminary data.</text>
</comment>
<dbReference type="EMBL" id="BAABCW010000015">
    <property type="protein sequence ID" value="GAA3516185.1"/>
    <property type="molecule type" value="Genomic_DNA"/>
</dbReference>
<protein>
    <recommendedName>
        <fullName evidence="10">tRNA dimethylallyltransferase</fullName>
        <ecNumber evidence="10">2.5.1.75</ecNumber>
    </recommendedName>
    <alternativeName>
        <fullName evidence="10">Dimethylallyl diphosphate:tRNA dimethylallyltransferase</fullName>
        <shortName evidence="10">DMAPP:tRNA dimethylallyltransferase</shortName>
        <shortName evidence="10">DMATase</shortName>
    </alternativeName>
    <alternativeName>
        <fullName evidence="10">Isopentenyl-diphosphate:tRNA isopentenyltransferase</fullName>
        <shortName evidence="10">IPP transferase</shortName>
        <shortName evidence="10">IPPT</shortName>
        <shortName evidence="10">IPTase</shortName>
    </alternativeName>
</protein>
<dbReference type="Gene3D" id="1.10.20.140">
    <property type="match status" value="1"/>
</dbReference>
<dbReference type="RefSeq" id="WP_344929267.1">
    <property type="nucleotide sequence ID" value="NZ_BAABCW010000015.1"/>
</dbReference>
<evidence type="ECO:0000256" key="7">
    <source>
        <dbReference type="ARBA" id="ARBA00022840"/>
    </source>
</evidence>
<gene>
    <name evidence="10 14" type="primary">miaA</name>
    <name evidence="14" type="ORF">GCM10022393_32750</name>
</gene>
<feature type="binding site" evidence="10">
    <location>
        <begin position="12"/>
        <end position="17"/>
    </location>
    <ligand>
        <name>substrate</name>
    </ligand>
</feature>
<evidence type="ECO:0000256" key="9">
    <source>
        <dbReference type="ARBA" id="ARBA00049563"/>
    </source>
</evidence>
<feature type="site" description="Interaction with substrate tRNA" evidence="10">
    <location>
        <position position="123"/>
    </location>
</feature>
<feature type="region of interest" description="Interaction with substrate tRNA" evidence="10">
    <location>
        <begin position="35"/>
        <end position="38"/>
    </location>
</feature>
<comment type="catalytic activity">
    <reaction evidence="9 10 11">
        <text>adenosine(37) in tRNA + dimethylallyl diphosphate = N(6)-dimethylallyladenosine(37) in tRNA + diphosphate</text>
        <dbReference type="Rhea" id="RHEA:26482"/>
        <dbReference type="Rhea" id="RHEA-COMP:10162"/>
        <dbReference type="Rhea" id="RHEA-COMP:10375"/>
        <dbReference type="ChEBI" id="CHEBI:33019"/>
        <dbReference type="ChEBI" id="CHEBI:57623"/>
        <dbReference type="ChEBI" id="CHEBI:74411"/>
        <dbReference type="ChEBI" id="CHEBI:74415"/>
        <dbReference type="EC" id="2.5.1.75"/>
    </reaction>
</comment>
<feature type="site" description="Interaction with substrate tRNA" evidence="10">
    <location>
        <position position="101"/>
    </location>
</feature>
<evidence type="ECO:0000313" key="15">
    <source>
        <dbReference type="Proteomes" id="UP001500459"/>
    </source>
</evidence>